<comment type="caution">
    <text evidence="2">The sequence shown here is derived from an EMBL/GenBank/DDBJ whole genome shotgun (WGS) entry which is preliminary data.</text>
</comment>
<accession>A0A0D0PZV5</accession>
<dbReference type="STRING" id="1123501.Wenmar_03624"/>
<sequence>MGHRTARSLALAAALPCVTASADDAGDVWRLDPEAAGCLVQSLETYRAAPVEPVIIVLGACPQVDPVAALARMTQSNGTPRVRTAPGDGPDEVIVFTRAELECLDAGEFVESDGVVLVPRVPAC</sequence>
<organism evidence="2 3">
    <name type="scientific">Wenxinia marina DSM 24838</name>
    <dbReference type="NCBI Taxonomy" id="1123501"/>
    <lineage>
        <taxon>Bacteria</taxon>
        <taxon>Pseudomonadati</taxon>
        <taxon>Pseudomonadota</taxon>
        <taxon>Alphaproteobacteria</taxon>
        <taxon>Rhodobacterales</taxon>
        <taxon>Roseobacteraceae</taxon>
        <taxon>Wenxinia</taxon>
    </lineage>
</organism>
<evidence type="ECO:0000313" key="2">
    <source>
        <dbReference type="EMBL" id="KIQ67894.1"/>
    </source>
</evidence>
<reference evidence="2 3" key="1">
    <citation type="submission" date="2013-01" db="EMBL/GenBank/DDBJ databases">
        <authorList>
            <person name="Fiebig A."/>
            <person name="Goeker M."/>
            <person name="Klenk H.-P.P."/>
        </authorList>
    </citation>
    <scope>NUCLEOTIDE SEQUENCE [LARGE SCALE GENOMIC DNA]</scope>
    <source>
        <strain evidence="2 3">DSM 24838</strain>
    </source>
</reference>
<keyword evidence="1" id="KW-0732">Signal</keyword>
<dbReference type="RefSeq" id="WP_018302112.1">
    <property type="nucleotide sequence ID" value="NZ_KB902281.1"/>
</dbReference>
<name>A0A0D0PZV5_9RHOB</name>
<evidence type="ECO:0000256" key="1">
    <source>
        <dbReference type="SAM" id="SignalP"/>
    </source>
</evidence>
<feature type="chain" id="PRO_5002230094" evidence="1">
    <location>
        <begin position="23"/>
        <end position="124"/>
    </location>
</feature>
<gene>
    <name evidence="2" type="ORF">Wenmar_03624</name>
</gene>
<keyword evidence="3" id="KW-1185">Reference proteome</keyword>
<dbReference type="AlphaFoldDB" id="A0A0D0PZV5"/>
<proteinExistence type="predicted"/>
<protein>
    <submittedName>
        <fullName evidence="2">Wenxma_18, whole genome shotgun sequence</fullName>
    </submittedName>
</protein>
<dbReference type="EMBL" id="AONG01000019">
    <property type="protein sequence ID" value="KIQ67894.1"/>
    <property type="molecule type" value="Genomic_DNA"/>
</dbReference>
<dbReference type="Proteomes" id="UP000035100">
    <property type="component" value="Unassembled WGS sequence"/>
</dbReference>
<evidence type="ECO:0000313" key="3">
    <source>
        <dbReference type="Proteomes" id="UP000035100"/>
    </source>
</evidence>
<feature type="signal peptide" evidence="1">
    <location>
        <begin position="1"/>
        <end position="22"/>
    </location>
</feature>